<name>A0ACC2CLD7_DIPCM</name>
<keyword evidence="2" id="KW-1185">Reference proteome</keyword>
<comment type="caution">
    <text evidence="1">The sequence shown here is derived from an EMBL/GenBank/DDBJ whole genome shotgun (WGS) entry which is preliminary data.</text>
</comment>
<accession>A0ACC2CLD7</accession>
<reference evidence="2" key="1">
    <citation type="journal article" date="2024" name="Proc. Natl. Acad. Sci. U.S.A.">
        <title>Extraordinary preservation of gene collinearity over three hundred million years revealed in homosporous lycophytes.</title>
        <authorList>
            <person name="Li C."/>
            <person name="Wickell D."/>
            <person name="Kuo L.Y."/>
            <person name="Chen X."/>
            <person name="Nie B."/>
            <person name="Liao X."/>
            <person name="Peng D."/>
            <person name="Ji J."/>
            <person name="Jenkins J."/>
            <person name="Williams M."/>
            <person name="Shu S."/>
            <person name="Plott C."/>
            <person name="Barry K."/>
            <person name="Rajasekar S."/>
            <person name="Grimwood J."/>
            <person name="Han X."/>
            <person name="Sun S."/>
            <person name="Hou Z."/>
            <person name="He W."/>
            <person name="Dai G."/>
            <person name="Sun C."/>
            <person name="Schmutz J."/>
            <person name="Leebens-Mack J.H."/>
            <person name="Li F.W."/>
            <person name="Wang L."/>
        </authorList>
    </citation>
    <scope>NUCLEOTIDE SEQUENCE [LARGE SCALE GENOMIC DNA]</scope>
    <source>
        <strain evidence="2">cv. PW_Plant_1</strain>
    </source>
</reference>
<organism evidence="1 2">
    <name type="scientific">Diphasiastrum complanatum</name>
    <name type="common">Issler's clubmoss</name>
    <name type="synonym">Lycopodium complanatum</name>
    <dbReference type="NCBI Taxonomy" id="34168"/>
    <lineage>
        <taxon>Eukaryota</taxon>
        <taxon>Viridiplantae</taxon>
        <taxon>Streptophyta</taxon>
        <taxon>Embryophyta</taxon>
        <taxon>Tracheophyta</taxon>
        <taxon>Lycopodiopsida</taxon>
        <taxon>Lycopodiales</taxon>
        <taxon>Lycopodiaceae</taxon>
        <taxon>Lycopodioideae</taxon>
        <taxon>Diphasiastrum</taxon>
    </lineage>
</organism>
<proteinExistence type="predicted"/>
<protein>
    <submittedName>
        <fullName evidence="1">Uncharacterized protein</fullName>
    </submittedName>
</protein>
<gene>
    <name evidence="1" type="ORF">O6H91_09G010800</name>
</gene>
<evidence type="ECO:0000313" key="1">
    <source>
        <dbReference type="EMBL" id="KAJ7542768.1"/>
    </source>
</evidence>
<sequence length="685" mass="75296">MGSRIKEDEKHEKIIRGLAKREENRRCINCGALGPQYVCTNFSIFVCTNCSGVHREFTHRVKSISMAKFTAAEVDALQAGGNQRGREIFFKNWDSHRHTLPDSSYPDKVREFIKAVYVDRRYIGDKPPQRGKQGDREDIPNYRKSDYRSDSYPESQSPSYEYRFENNRYGNRPLSRGSDGGRYEDRGLHYDDTRSPGRYGPGRGRHDRSDRDRRFEDRFANDGLKSPGRFEYDRSRLDRSPYSDGDRRFEDRFANEARDPRRTNERPPTYPDYGSESSPPVRSVREILGDDIPALRIEDNIHTNGRIEDAKGLRSQAQPRKDLHTSSFGSSDNGASTAGSDLSLKRDNSGSLIDFGADSDIPAETVRSDPFGVTSLQPPAQSSSTGWALFDVNPGSEQKVETVPGLGAPLEAADPFRASKSGVEGLTTLATPMLDSWPSSLQQWTSVNPAMANRPSDQNLVVPGQAGVQLAQKGPAPVVAAAAAVPAQNQESKPQNNQRSEIPEDLFTPSFLNMGMQLGHQFPLGGPSFMPLGSALPGVYVQGGFQGYGQRPKSKNPFDLPEETAQVPASAFPNMAVLQTALPNAPLPPFSNPGIRSAAPQWSQTAPVNQQPASFPSAGLPVGSGFFNQQPSTFMPPLLQQYSFTPAPSPDQFTGYQHGPQMFVPASGFGVPQSSTRPIGGNPFD</sequence>
<dbReference type="EMBL" id="CM055100">
    <property type="protein sequence ID" value="KAJ7542768.1"/>
    <property type="molecule type" value="Genomic_DNA"/>
</dbReference>
<dbReference type="Proteomes" id="UP001162992">
    <property type="component" value="Chromosome 9"/>
</dbReference>
<evidence type="ECO:0000313" key="2">
    <source>
        <dbReference type="Proteomes" id="UP001162992"/>
    </source>
</evidence>